<dbReference type="Proteomes" id="UP001597337">
    <property type="component" value="Unassembled WGS sequence"/>
</dbReference>
<protein>
    <submittedName>
        <fullName evidence="2">Cobalamin biosynthesis protein</fullName>
    </submittedName>
</protein>
<evidence type="ECO:0000259" key="1">
    <source>
        <dbReference type="Pfam" id="PF01890"/>
    </source>
</evidence>
<evidence type="ECO:0000313" key="3">
    <source>
        <dbReference type="Proteomes" id="UP001597337"/>
    </source>
</evidence>
<keyword evidence="3" id="KW-1185">Reference proteome</keyword>
<organism evidence="2 3">
    <name type="scientific">Thiorhodococcus fuscus</name>
    <dbReference type="NCBI Taxonomy" id="527200"/>
    <lineage>
        <taxon>Bacteria</taxon>
        <taxon>Pseudomonadati</taxon>
        <taxon>Pseudomonadota</taxon>
        <taxon>Gammaproteobacteria</taxon>
        <taxon>Chromatiales</taxon>
        <taxon>Chromatiaceae</taxon>
        <taxon>Thiorhodococcus</taxon>
    </lineage>
</organism>
<feature type="domain" description="CobE/GbiG C-terminal" evidence="1">
    <location>
        <begin position="8"/>
        <end position="127"/>
    </location>
</feature>
<dbReference type="RefSeq" id="WP_386025759.1">
    <property type="nucleotide sequence ID" value="NZ_JBHUHX010000016.1"/>
</dbReference>
<dbReference type="EMBL" id="JBHUHX010000016">
    <property type="protein sequence ID" value="MFD2111924.1"/>
    <property type="molecule type" value="Genomic_DNA"/>
</dbReference>
<gene>
    <name evidence="2" type="ORF">ACFSJC_08740</name>
</gene>
<dbReference type="InterPro" id="IPR052553">
    <property type="entry name" value="CbiG_hydrolase"/>
</dbReference>
<proteinExistence type="predicted"/>
<name>A0ABW4Y7A3_9GAMM</name>
<comment type="caution">
    <text evidence="2">The sequence shown here is derived from an EMBL/GenBank/DDBJ whole genome shotgun (WGS) entry which is preliminary data.</text>
</comment>
<reference evidence="3" key="1">
    <citation type="journal article" date="2019" name="Int. J. Syst. Evol. Microbiol.">
        <title>The Global Catalogue of Microorganisms (GCM) 10K type strain sequencing project: providing services to taxonomists for standard genome sequencing and annotation.</title>
        <authorList>
            <consortium name="The Broad Institute Genomics Platform"/>
            <consortium name="The Broad Institute Genome Sequencing Center for Infectious Disease"/>
            <person name="Wu L."/>
            <person name="Ma J."/>
        </authorList>
    </citation>
    <scope>NUCLEOTIDE SEQUENCE [LARGE SCALE GENOMIC DNA]</scope>
    <source>
        <strain evidence="3">KACC 12597</strain>
    </source>
</reference>
<dbReference type="InterPro" id="IPR002750">
    <property type="entry name" value="CobE/GbiG_C"/>
</dbReference>
<dbReference type="SUPFAM" id="SSF159664">
    <property type="entry name" value="CobE/GbiG C-terminal domain-like"/>
    <property type="match status" value="1"/>
</dbReference>
<dbReference type="InterPro" id="IPR036518">
    <property type="entry name" value="CobE/GbiG_C_sf"/>
</dbReference>
<sequence length="136" mass="14167">MTRPTAVAIGIGCQRGTALETLEGAIAEALRGLDAVEVRCIASHVRKADEPALLALSERHGWPFLTYPAERLDAVGVPNPSTRVAEEVGTASVCEAAALLASNAPQLLVEKLRHIGPDGKGATIAVARWEPAEAPA</sequence>
<dbReference type="PANTHER" id="PTHR37477">
    <property type="entry name" value="COBALT-PRECORRIN-5A HYDROLASE"/>
    <property type="match status" value="1"/>
</dbReference>
<accession>A0ABW4Y7A3</accession>
<dbReference type="Gene3D" id="3.30.420.180">
    <property type="entry name" value="CobE/GbiG C-terminal domain"/>
    <property type="match status" value="1"/>
</dbReference>
<evidence type="ECO:0000313" key="2">
    <source>
        <dbReference type="EMBL" id="MFD2111924.1"/>
    </source>
</evidence>
<dbReference type="PANTHER" id="PTHR37477:SF1">
    <property type="entry name" value="COBALT-PRECORRIN-5A HYDROLASE"/>
    <property type="match status" value="1"/>
</dbReference>
<dbReference type="Pfam" id="PF01890">
    <property type="entry name" value="CbiG_C"/>
    <property type="match status" value="1"/>
</dbReference>